<keyword evidence="3" id="KW-1185">Reference proteome</keyword>
<name>A0A9P8RMQ8_9PEZI</name>
<keyword evidence="1" id="KW-0472">Membrane</keyword>
<dbReference type="Proteomes" id="UP000750711">
    <property type="component" value="Unassembled WGS sequence"/>
</dbReference>
<gene>
    <name evidence="2" type="ORF">GP486_005444</name>
</gene>
<evidence type="ECO:0000313" key="3">
    <source>
        <dbReference type="Proteomes" id="UP000750711"/>
    </source>
</evidence>
<organism evidence="2 3">
    <name type="scientific">Trichoglossum hirsutum</name>
    <dbReference type="NCBI Taxonomy" id="265104"/>
    <lineage>
        <taxon>Eukaryota</taxon>
        <taxon>Fungi</taxon>
        <taxon>Dikarya</taxon>
        <taxon>Ascomycota</taxon>
        <taxon>Pezizomycotina</taxon>
        <taxon>Geoglossomycetes</taxon>
        <taxon>Geoglossales</taxon>
        <taxon>Geoglossaceae</taxon>
        <taxon>Trichoglossum</taxon>
    </lineage>
</organism>
<evidence type="ECO:0000256" key="1">
    <source>
        <dbReference type="SAM" id="Phobius"/>
    </source>
</evidence>
<accession>A0A9P8RMQ8</accession>
<feature type="transmembrane region" description="Helical" evidence="1">
    <location>
        <begin position="105"/>
        <end position="127"/>
    </location>
</feature>
<sequence length="150" mass="15938">MITKLSRPAVAPRHRGYLLWNTLLGGITPCYSTLPTNTQPPPISKTITTTPSASQAKLTSTVTETTTVTPSVSQVKVTSTVVNVVYAMQYPVKKPASGLHTSAKAGIGAGSALAGLLALATLLFWLFRRRQRPRDPPDLPGQQSGHIPPP</sequence>
<reference evidence="2" key="1">
    <citation type="submission" date="2021-03" db="EMBL/GenBank/DDBJ databases">
        <title>Comparative genomics and phylogenomic investigation of the class Geoglossomycetes provide insights into ecological specialization and systematics.</title>
        <authorList>
            <person name="Melie T."/>
            <person name="Pirro S."/>
            <person name="Miller A.N."/>
            <person name="Quandt A."/>
        </authorList>
    </citation>
    <scope>NUCLEOTIDE SEQUENCE</scope>
    <source>
        <strain evidence="2">CAQ_001_2017</strain>
    </source>
</reference>
<comment type="caution">
    <text evidence="2">The sequence shown here is derived from an EMBL/GenBank/DDBJ whole genome shotgun (WGS) entry which is preliminary data.</text>
</comment>
<protein>
    <submittedName>
        <fullName evidence="2">Uncharacterized protein</fullName>
    </submittedName>
</protein>
<keyword evidence="1" id="KW-0812">Transmembrane</keyword>
<dbReference type="EMBL" id="JAGHQM010001018">
    <property type="protein sequence ID" value="KAH0556767.1"/>
    <property type="molecule type" value="Genomic_DNA"/>
</dbReference>
<dbReference type="AlphaFoldDB" id="A0A9P8RMQ8"/>
<evidence type="ECO:0000313" key="2">
    <source>
        <dbReference type="EMBL" id="KAH0556767.1"/>
    </source>
</evidence>
<proteinExistence type="predicted"/>
<keyword evidence="1" id="KW-1133">Transmembrane helix</keyword>